<dbReference type="Proteomes" id="UP000652761">
    <property type="component" value="Unassembled WGS sequence"/>
</dbReference>
<reference evidence="1" key="1">
    <citation type="submission" date="2017-07" db="EMBL/GenBank/DDBJ databases">
        <title>Taro Niue Genome Assembly and Annotation.</title>
        <authorList>
            <person name="Atibalentja N."/>
            <person name="Keating K."/>
            <person name="Fields C.J."/>
        </authorList>
    </citation>
    <scope>NUCLEOTIDE SEQUENCE</scope>
    <source>
        <strain evidence="1">Niue_2</strain>
        <tissue evidence="1">Leaf</tissue>
    </source>
</reference>
<sequence>VFVLRQHCLGRAGAVFVLHRARRRWSFLREGPNGSALHVEVVTIAWDPRPREPVERVLRAASVLELAAQQADSGAEGKMVVRTAVLSHLQSSRGWFGMSRTVRLLSSGRARTGQTRRGCSGGPHI</sequence>
<accession>A0A843XDT8</accession>
<keyword evidence="2" id="KW-1185">Reference proteome</keyword>
<dbReference type="AlphaFoldDB" id="A0A843XDT8"/>
<comment type="caution">
    <text evidence="1">The sequence shown here is derived from an EMBL/GenBank/DDBJ whole genome shotgun (WGS) entry which is preliminary data.</text>
</comment>
<organism evidence="1 2">
    <name type="scientific">Colocasia esculenta</name>
    <name type="common">Wild taro</name>
    <name type="synonym">Arum esculentum</name>
    <dbReference type="NCBI Taxonomy" id="4460"/>
    <lineage>
        <taxon>Eukaryota</taxon>
        <taxon>Viridiplantae</taxon>
        <taxon>Streptophyta</taxon>
        <taxon>Embryophyta</taxon>
        <taxon>Tracheophyta</taxon>
        <taxon>Spermatophyta</taxon>
        <taxon>Magnoliopsida</taxon>
        <taxon>Liliopsida</taxon>
        <taxon>Araceae</taxon>
        <taxon>Aroideae</taxon>
        <taxon>Colocasieae</taxon>
        <taxon>Colocasia</taxon>
    </lineage>
</organism>
<name>A0A843XDT8_COLES</name>
<protein>
    <submittedName>
        <fullName evidence="1">Uncharacterized protein</fullName>
    </submittedName>
</protein>
<feature type="non-terminal residue" evidence="1">
    <location>
        <position position="125"/>
    </location>
</feature>
<proteinExistence type="predicted"/>
<gene>
    <name evidence="1" type="ORF">Taro_050570</name>
</gene>
<dbReference type="EMBL" id="NMUH01007637">
    <property type="protein sequence ID" value="MQM17599.1"/>
    <property type="molecule type" value="Genomic_DNA"/>
</dbReference>
<evidence type="ECO:0000313" key="1">
    <source>
        <dbReference type="EMBL" id="MQM17599.1"/>
    </source>
</evidence>
<evidence type="ECO:0000313" key="2">
    <source>
        <dbReference type="Proteomes" id="UP000652761"/>
    </source>
</evidence>